<name>A0A2S5TC04_9GAMM</name>
<feature type="signal peptide" evidence="1">
    <location>
        <begin position="1"/>
        <end position="23"/>
    </location>
</feature>
<sequence>MRMLLPIALAALLAGCLSVPTPPQEVYYRLEPPPPAALGAFAPRVVVMPFSAPGVYAERPLLWARGPALRQYYRHFWAESPGLELHGALVDSLRAAGAAEVYTAGNRVRGDVSVQPAIRQLELQTEGVRRAVLSLEFLINDRDGRPLRSLVLEGERPLPADAAPEAYVAAVSQLAGEAFARLARELWALQPTLAAADAEASAPPP</sequence>
<comment type="caution">
    <text evidence="3">The sequence shown here is derived from an EMBL/GenBank/DDBJ whole genome shotgun (WGS) entry which is preliminary data.</text>
</comment>
<dbReference type="RefSeq" id="WP_104231916.1">
    <property type="nucleotide sequence ID" value="NZ_PSNW01000013.1"/>
</dbReference>
<dbReference type="AlphaFoldDB" id="A0A2S5TC04"/>
<protein>
    <recommendedName>
        <fullName evidence="2">ABC-type transport auxiliary lipoprotein component domain-containing protein</fullName>
    </recommendedName>
</protein>
<evidence type="ECO:0000313" key="4">
    <source>
        <dbReference type="Proteomes" id="UP000238220"/>
    </source>
</evidence>
<keyword evidence="1" id="KW-0732">Signal</keyword>
<reference evidence="3 4" key="1">
    <citation type="submission" date="2018-02" db="EMBL/GenBank/DDBJ databases">
        <title>Genome sequencing of Solimonas sp. HR-BB.</title>
        <authorList>
            <person name="Lee Y."/>
            <person name="Jeon C.O."/>
        </authorList>
    </citation>
    <scope>NUCLEOTIDE SEQUENCE [LARGE SCALE GENOMIC DNA]</scope>
    <source>
        <strain evidence="3 4">HR-BB</strain>
    </source>
</reference>
<evidence type="ECO:0000259" key="2">
    <source>
        <dbReference type="Pfam" id="PF03886"/>
    </source>
</evidence>
<dbReference type="Proteomes" id="UP000238220">
    <property type="component" value="Unassembled WGS sequence"/>
</dbReference>
<dbReference type="Pfam" id="PF03886">
    <property type="entry name" value="ABC_trans_aux"/>
    <property type="match status" value="1"/>
</dbReference>
<dbReference type="EMBL" id="PSNW01000013">
    <property type="protein sequence ID" value="PPE72367.1"/>
    <property type="molecule type" value="Genomic_DNA"/>
</dbReference>
<keyword evidence="4" id="KW-1185">Reference proteome</keyword>
<feature type="domain" description="ABC-type transport auxiliary lipoprotein component" evidence="2">
    <location>
        <begin position="28"/>
        <end position="180"/>
    </location>
</feature>
<gene>
    <name evidence="3" type="ORF">C3942_18815</name>
</gene>
<proteinExistence type="predicted"/>
<feature type="chain" id="PRO_5015604963" description="ABC-type transport auxiliary lipoprotein component domain-containing protein" evidence="1">
    <location>
        <begin position="24"/>
        <end position="205"/>
    </location>
</feature>
<dbReference type="Gene3D" id="3.40.50.10610">
    <property type="entry name" value="ABC-type transport auxiliary lipoprotein component"/>
    <property type="match status" value="1"/>
</dbReference>
<accession>A0A2S5TC04</accession>
<dbReference type="SUPFAM" id="SSF159594">
    <property type="entry name" value="XCC0632-like"/>
    <property type="match status" value="1"/>
</dbReference>
<evidence type="ECO:0000256" key="1">
    <source>
        <dbReference type="SAM" id="SignalP"/>
    </source>
</evidence>
<dbReference type="OrthoDB" id="8445211at2"/>
<evidence type="ECO:0000313" key="3">
    <source>
        <dbReference type="EMBL" id="PPE72367.1"/>
    </source>
</evidence>
<dbReference type="PROSITE" id="PS51257">
    <property type="entry name" value="PROKAR_LIPOPROTEIN"/>
    <property type="match status" value="1"/>
</dbReference>
<organism evidence="3 4">
    <name type="scientific">Solimonas fluminis</name>
    <dbReference type="NCBI Taxonomy" id="2086571"/>
    <lineage>
        <taxon>Bacteria</taxon>
        <taxon>Pseudomonadati</taxon>
        <taxon>Pseudomonadota</taxon>
        <taxon>Gammaproteobacteria</taxon>
        <taxon>Nevskiales</taxon>
        <taxon>Nevskiaceae</taxon>
        <taxon>Solimonas</taxon>
    </lineage>
</organism>
<dbReference type="InterPro" id="IPR005586">
    <property type="entry name" value="ABC_trans_aux"/>
</dbReference>